<name>A0A921NBT4_9BACL</name>
<evidence type="ECO:0000313" key="2">
    <source>
        <dbReference type="EMBL" id="HJH11637.1"/>
    </source>
</evidence>
<evidence type="ECO:0000313" key="3">
    <source>
        <dbReference type="Proteomes" id="UP000700212"/>
    </source>
</evidence>
<protein>
    <submittedName>
        <fullName evidence="2">Uncharacterized protein</fullName>
    </submittedName>
</protein>
<proteinExistence type="predicted"/>
<reference evidence="2" key="2">
    <citation type="submission" date="2021-09" db="EMBL/GenBank/DDBJ databases">
        <authorList>
            <person name="Gilroy R."/>
        </authorList>
    </citation>
    <scope>NUCLEOTIDE SEQUENCE</scope>
    <source>
        <strain evidence="2">CHK160-4876</strain>
    </source>
</reference>
<dbReference type="AlphaFoldDB" id="A0A921NBT4"/>
<feature type="chain" id="PRO_5038622568" evidence="1">
    <location>
        <begin position="23"/>
        <end position="69"/>
    </location>
</feature>
<dbReference type="Proteomes" id="UP000700212">
    <property type="component" value="Unassembled WGS sequence"/>
</dbReference>
<evidence type="ECO:0000256" key="1">
    <source>
        <dbReference type="SAM" id="SignalP"/>
    </source>
</evidence>
<feature type="signal peptide" evidence="1">
    <location>
        <begin position="1"/>
        <end position="22"/>
    </location>
</feature>
<dbReference type="EMBL" id="DYTV01000104">
    <property type="protein sequence ID" value="HJH11637.1"/>
    <property type="molecule type" value="Genomic_DNA"/>
</dbReference>
<accession>A0A921NBT4</accession>
<sequence length="69" mass="7685">MKLSKKIKWVAGLTGIAVSALVANEIQSAAEPVDASLSEREQEILQLDWTNFEVTINDAKPTDRETRRT</sequence>
<comment type="caution">
    <text evidence="2">The sequence shown here is derived from an EMBL/GenBank/DDBJ whole genome shotgun (WGS) entry which is preliminary data.</text>
</comment>
<organism evidence="2 3">
    <name type="scientific">Metalysinibacillus jejuensis</name>
    <dbReference type="NCBI Taxonomy" id="914327"/>
    <lineage>
        <taxon>Bacteria</taxon>
        <taxon>Bacillati</taxon>
        <taxon>Bacillota</taxon>
        <taxon>Bacilli</taxon>
        <taxon>Bacillales</taxon>
        <taxon>Caryophanaceae</taxon>
        <taxon>Metalysinibacillus</taxon>
    </lineage>
</organism>
<gene>
    <name evidence="2" type="ORF">K8V30_08165</name>
</gene>
<keyword evidence="1" id="KW-0732">Signal</keyword>
<reference evidence="2" key="1">
    <citation type="journal article" date="2021" name="PeerJ">
        <title>Extensive microbial diversity within the chicken gut microbiome revealed by metagenomics and culture.</title>
        <authorList>
            <person name="Gilroy R."/>
            <person name="Ravi A."/>
            <person name="Getino M."/>
            <person name="Pursley I."/>
            <person name="Horton D.L."/>
            <person name="Alikhan N.F."/>
            <person name="Baker D."/>
            <person name="Gharbi K."/>
            <person name="Hall N."/>
            <person name="Watson M."/>
            <person name="Adriaenssens E.M."/>
            <person name="Foster-Nyarko E."/>
            <person name="Jarju S."/>
            <person name="Secka A."/>
            <person name="Antonio M."/>
            <person name="Oren A."/>
            <person name="Chaudhuri R.R."/>
            <person name="La Ragione R."/>
            <person name="Hildebrand F."/>
            <person name="Pallen M.J."/>
        </authorList>
    </citation>
    <scope>NUCLEOTIDE SEQUENCE</scope>
    <source>
        <strain evidence="2">CHK160-4876</strain>
    </source>
</reference>